<name>A0A183K0G3_9TREM</name>
<dbReference type="Proteomes" id="UP000279833">
    <property type="component" value="Unassembled WGS sequence"/>
</dbReference>
<dbReference type="AlphaFoldDB" id="A0A183K0G3"/>
<evidence type="ECO:0000313" key="1">
    <source>
        <dbReference type="EMBL" id="VDP30901.1"/>
    </source>
</evidence>
<sequence>MLNRPALLNRLDTGTTHTDLTIDVTLPTIEEIRMVIRQTKSEKAARFNNIPAEALKSHIEVTANTLRVLFRKIWEEEKVPPTD</sequence>
<evidence type="ECO:0000313" key="2">
    <source>
        <dbReference type="Proteomes" id="UP000279833"/>
    </source>
</evidence>
<reference evidence="1 2" key="2">
    <citation type="submission" date="2018-11" db="EMBL/GenBank/DDBJ databases">
        <authorList>
            <consortium name="Pathogen Informatics"/>
        </authorList>
    </citation>
    <scope>NUCLEOTIDE SEQUENCE [LARGE SCALE GENOMIC DNA]</scope>
    <source>
        <strain evidence="1">Dakar</strain>
        <strain evidence="2">Dakar, Senegal</strain>
    </source>
</reference>
<evidence type="ECO:0000313" key="3">
    <source>
        <dbReference type="WBParaSite" id="SCUD_0000847401-mRNA-1"/>
    </source>
</evidence>
<dbReference type="EMBL" id="UZAK01032760">
    <property type="protein sequence ID" value="VDP30901.1"/>
    <property type="molecule type" value="Genomic_DNA"/>
</dbReference>
<gene>
    <name evidence="1" type="ORF">SCUD_LOCUS8474</name>
</gene>
<reference evidence="3" key="1">
    <citation type="submission" date="2016-06" db="UniProtKB">
        <authorList>
            <consortium name="WormBaseParasite"/>
        </authorList>
    </citation>
    <scope>IDENTIFICATION</scope>
</reference>
<keyword evidence="2" id="KW-1185">Reference proteome</keyword>
<organism evidence="3">
    <name type="scientific">Schistosoma curassoni</name>
    <dbReference type="NCBI Taxonomy" id="6186"/>
    <lineage>
        <taxon>Eukaryota</taxon>
        <taxon>Metazoa</taxon>
        <taxon>Spiralia</taxon>
        <taxon>Lophotrochozoa</taxon>
        <taxon>Platyhelminthes</taxon>
        <taxon>Trematoda</taxon>
        <taxon>Digenea</taxon>
        <taxon>Strigeidida</taxon>
        <taxon>Schistosomatoidea</taxon>
        <taxon>Schistosomatidae</taxon>
        <taxon>Schistosoma</taxon>
    </lineage>
</organism>
<proteinExistence type="predicted"/>
<protein>
    <submittedName>
        <fullName evidence="1 3">Uncharacterized protein</fullName>
    </submittedName>
</protein>
<dbReference type="WBParaSite" id="SCUD_0000847401-mRNA-1">
    <property type="protein sequence ID" value="SCUD_0000847401-mRNA-1"/>
    <property type="gene ID" value="SCUD_0000847401"/>
</dbReference>
<accession>A0A183K0G3</accession>